<protein>
    <submittedName>
        <fullName evidence="1">Uncharacterized protein</fullName>
    </submittedName>
</protein>
<evidence type="ECO:0000313" key="2">
    <source>
        <dbReference type="Proteomes" id="UP000812270"/>
    </source>
</evidence>
<dbReference type="EMBL" id="JAHSPG010000018">
    <property type="protein sequence ID" value="MBV4360253.1"/>
    <property type="molecule type" value="Genomic_DNA"/>
</dbReference>
<name>A0A9E2SF70_9BACT</name>
<keyword evidence="2" id="KW-1185">Reference proteome</keyword>
<dbReference type="AlphaFoldDB" id="A0A9E2SF70"/>
<dbReference type="Proteomes" id="UP000812270">
    <property type="component" value="Unassembled WGS sequence"/>
</dbReference>
<evidence type="ECO:0000313" key="1">
    <source>
        <dbReference type="EMBL" id="MBV4360253.1"/>
    </source>
</evidence>
<reference evidence="1" key="1">
    <citation type="submission" date="2021-06" db="EMBL/GenBank/DDBJ databases">
        <authorList>
            <person name="Huq M.A."/>
        </authorList>
    </citation>
    <scope>NUCLEOTIDE SEQUENCE</scope>
    <source>
        <strain evidence="1">MAH-26</strain>
    </source>
</reference>
<dbReference type="RefSeq" id="WP_217794523.1">
    <property type="nucleotide sequence ID" value="NZ_JAHSPG010000018.1"/>
</dbReference>
<gene>
    <name evidence="1" type="ORF">KTO63_24015</name>
</gene>
<accession>A0A9E2SF70</accession>
<comment type="caution">
    <text evidence="1">The sequence shown here is derived from an EMBL/GenBank/DDBJ whole genome shotgun (WGS) entry which is preliminary data.</text>
</comment>
<sequence>MEADNSEDLSKQQRTKSRIDYTSEITKILQGLAIVVGIAASIFEYSKWKSEQREQVQADIQRQKEQERVRVEQTAREFQKFFYQKQFDFYSEAIEATSVMATEQRNSAVFADARKKFYRLYWGRMTIVEDKNVEQKMMGIDRILRENESDNEEFSLKLKDASYNLAHAARQYIINVWVDSTDRKNYNN</sequence>
<organism evidence="1 2">
    <name type="scientific">Pinibacter aurantiacus</name>
    <dbReference type="NCBI Taxonomy" id="2851599"/>
    <lineage>
        <taxon>Bacteria</taxon>
        <taxon>Pseudomonadati</taxon>
        <taxon>Bacteroidota</taxon>
        <taxon>Chitinophagia</taxon>
        <taxon>Chitinophagales</taxon>
        <taxon>Chitinophagaceae</taxon>
        <taxon>Pinibacter</taxon>
    </lineage>
</organism>
<proteinExistence type="predicted"/>